<protein>
    <submittedName>
        <fullName evidence="1">Uncharacterized protein</fullName>
    </submittedName>
</protein>
<accession>A0A8S5M5U3</accession>
<sequence length="76" mass="8531">MTETIKKTFVDYMSEEDYNRYNSLLAKAAEAKANAPKVSKPRGPMTIEQKKKLAEARLAKAQAILDKLMAEQNIEG</sequence>
<organism evidence="1">
    <name type="scientific">Podoviridae sp. ctaNW81</name>
    <dbReference type="NCBI Taxonomy" id="2826562"/>
    <lineage>
        <taxon>Viruses</taxon>
        <taxon>Duplodnaviria</taxon>
        <taxon>Heunggongvirae</taxon>
        <taxon>Uroviricota</taxon>
        <taxon>Caudoviricetes</taxon>
    </lineage>
</organism>
<proteinExistence type="predicted"/>
<dbReference type="EMBL" id="BK014826">
    <property type="protein sequence ID" value="DAD77463.1"/>
    <property type="molecule type" value="Genomic_DNA"/>
</dbReference>
<evidence type="ECO:0000313" key="1">
    <source>
        <dbReference type="EMBL" id="DAD77463.1"/>
    </source>
</evidence>
<name>A0A8S5M5U3_9CAUD</name>
<reference evidence="1" key="1">
    <citation type="journal article" date="2021" name="Proc. Natl. Acad. Sci. U.S.A.">
        <title>A Catalog of Tens of Thousands of Viruses from Human Metagenomes Reveals Hidden Associations with Chronic Diseases.</title>
        <authorList>
            <person name="Tisza M.J."/>
            <person name="Buck C.B."/>
        </authorList>
    </citation>
    <scope>NUCLEOTIDE SEQUENCE</scope>
    <source>
        <strain evidence="1">CtaNW81</strain>
    </source>
</reference>